<dbReference type="Proteomes" id="UP000322362">
    <property type="component" value="Unassembled WGS sequence"/>
</dbReference>
<evidence type="ECO:0000256" key="4">
    <source>
        <dbReference type="ARBA" id="ARBA00022989"/>
    </source>
</evidence>
<evidence type="ECO:0000313" key="8">
    <source>
        <dbReference type="Proteomes" id="UP000322362"/>
    </source>
</evidence>
<dbReference type="AlphaFoldDB" id="A0A5D4GXJ4"/>
<evidence type="ECO:0000256" key="2">
    <source>
        <dbReference type="ARBA" id="ARBA00022475"/>
    </source>
</evidence>
<feature type="transmembrane region" description="Helical" evidence="6">
    <location>
        <begin position="216"/>
        <end position="241"/>
    </location>
</feature>
<accession>A0A5D4GXJ4</accession>
<feature type="transmembrane region" description="Helical" evidence="6">
    <location>
        <begin position="247"/>
        <end position="269"/>
    </location>
</feature>
<feature type="transmembrane region" description="Helical" evidence="6">
    <location>
        <begin position="9"/>
        <end position="31"/>
    </location>
</feature>
<dbReference type="PANTHER" id="PTHR40277:SF1">
    <property type="entry name" value="BLL5419 PROTEIN"/>
    <property type="match status" value="1"/>
</dbReference>
<dbReference type="InterPro" id="IPR022791">
    <property type="entry name" value="L-PG_synthase/AglD"/>
</dbReference>
<dbReference type="Pfam" id="PF03706">
    <property type="entry name" value="LPG_synthase_TM"/>
    <property type="match status" value="1"/>
</dbReference>
<sequence>MKKKILKFFILACIIVPITVFIVQVDFIMVFQELQKIGLKFIFILLITFVAYLLGTIGWWICLGEERKRISLFKLFEIRQIGEIVGLYNPSSIIGGDVLKSELLKPYQFANHVASESVVISRVTAVLSQLSLLMLSLFWLLINANNGMPVFWRYGLFVVVALLFCMQVLFFYFLYQRRRISAHKLHYSFNLWQRMGKIIRDLVLQTQHFFDHHKTLFWWSYVFFFLHWLVGSMEFYIILYFMGYDILLIESVLLDMGVILIKSVGAFIPGQLGVEELGNKIVLASIGIQAATIWVTVSILRRTRQLCWILVGIVCYIFIRKTDAIKVFKHGNPVRQS</sequence>
<dbReference type="RefSeq" id="WP_148920594.1">
    <property type="nucleotide sequence ID" value="NZ_VTAV01000016.1"/>
</dbReference>
<reference evidence="7 8" key="1">
    <citation type="submission" date="2019-08" db="EMBL/GenBank/DDBJ databases">
        <title>Phlebobacter frassis gen. nov. sp. nov., a new member of family Sphingobacteriaceae isolated from sand fly rearing media.</title>
        <authorList>
            <person name="Kakumanu M.L."/>
            <person name="Marayati B.F."/>
            <person name="Wada-Katsumata A."/>
            <person name="Wasserberg G."/>
            <person name="Schal C."/>
            <person name="Apperson C.S."/>
            <person name="Ponnusamy L."/>
        </authorList>
    </citation>
    <scope>NUCLEOTIDE SEQUENCE [LARGE SCALE GENOMIC DNA]</scope>
    <source>
        <strain evidence="7 8">SSI9</strain>
    </source>
</reference>
<name>A0A5D4GXJ4_9SPHI</name>
<evidence type="ECO:0000313" key="7">
    <source>
        <dbReference type="EMBL" id="TYR33316.1"/>
    </source>
</evidence>
<gene>
    <name evidence="7" type="ORF">FXV77_17825</name>
</gene>
<comment type="subcellular location">
    <subcellularLocation>
        <location evidence="1">Cell membrane</location>
        <topology evidence="1">Multi-pass membrane protein</topology>
    </subcellularLocation>
</comment>
<dbReference type="EMBL" id="VTAV01000016">
    <property type="protein sequence ID" value="TYR33316.1"/>
    <property type="molecule type" value="Genomic_DNA"/>
</dbReference>
<feature type="transmembrane region" description="Helical" evidence="6">
    <location>
        <begin position="303"/>
        <end position="319"/>
    </location>
</feature>
<keyword evidence="8" id="KW-1185">Reference proteome</keyword>
<keyword evidence="2" id="KW-1003">Cell membrane</keyword>
<evidence type="ECO:0000256" key="5">
    <source>
        <dbReference type="ARBA" id="ARBA00023136"/>
    </source>
</evidence>
<dbReference type="GO" id="GO:0005886">
    <property type="term" value="C:plasma membrane"/>
    <property type="evidence" value="ECO:0007669"/>
    <property type="project" value="UniProtKB-SubCell"/>
</dbReference>
<feature type="transmembrane region" description="Helical" evidence="6">
    <location>
        <begin position="281"/>
        <end position="297"/>
    </location>
</feature>
<dbReference type="PANTHER" id="PTHR40277">
    <property type="entry name" value="BLL5419 PROTEIN"/>
    <property type="match status" value="1"/>
</dbReference>
<organism evidence="7 8">
    <name type="scientific">Sphingobacterium phlebotomi</name>
    <dbReference type="NCBI Taxonomy" id="2605433"/>
    <lineage>
        <taxon>Bacteria</taxon>
        <taxon>Pseudomonadati</taxon>
        <taxon>Bacteroidota</taxon>
        <taxon>Sphingobacteriia</taxon>
        <taxon>Sphingobacteriales</taxon>
        <taxon>Sphingobacteriaceae</taxon>
        <taxon>Sphingobacterium</taxon>
    </lineage>
</organism>
<protein>
    <recommendedName>
        <fullName evidence="9">Flippase-like domain-containing protein</fullName>
    </recommendedName>
</protein>
<feature type="transmembrane region" description="Helical" evidence="6">
    <location>
        <begin position="154"/>
        <end position="175"/>
    </location>
</feature>
<keyword evidence="5 6" id="KW-0472">Membrane</keyword>
<evidence type="ECO:0008006" key="9">
    <source>
        <dbReference type="Google" id="ProtNLM"/>
    </source>
</evidence>
<evidence type="ECO:0000256" key="6">
    <source>
        <dbReference type="SAM" id="Phobius"/>
    </source>
</evidence>
<proteinExistence type="predicted"/>
<feature type="transmembrane region" description="Helical" evidence="6">
    <location>
        <begin position="37"/>
        <end position="62"/>
    </location>
</feature>
<keyword evidence="3 6" id="KW-0812">Transmembrane</keyword>
<evidence type="ECO:0000256" key="1">
    <source>
        <dbReference type="ARBA" id="ARBA00004651"/>
    </source>
</evidence>
<feature type="transmembrane region" description="Helical" evidence="6">
    <location>
        <begin position="123"/>
        <end position="142"/>
    </location>
</feature>
<keyword evidence="4 6" id="KW-1133">Transmembrane helix</keyword>
<evidence type="ECO:0000256" key="3">
    <source>
        <dbReference type="ARBA" id="ARBA00022692"/>
    </source>
</evidence>
<comment type="caution">
    <text evidence="7">The sequence shown here is derived from an EMBL/GenBank/DDBJ whole genome shotgun (WGS) entry which is preliminary data.</text>
</comment>